<dbReference type="RefSeq" id="WP_054535156.1">
    <property type="nucleotide sequence ID" value="NZ_LGKP01000022.1"/>
</dbReference>
<protein>
    <recommendedName>
        <fullName evidence="3">DUF309 domain-containing protein</fullName>
    </recommendedName>
</protein>
<dbReference type="SUPFAM" id="SSF140663">
    <property type="entry name" value="TTHA0068-like"/>
    <property type="match status" value="1"/>
</dbReference>
<gene>
    <name evidence="1" type="ORF">SE18_14395</name>
</gene>
<accession>A0A0P6XSS5</accession>
<dbReference type="EMBL" id="LGKP01000022">
    <property type="protein sequence ID" value="KPL86067.1"/>
    <property type="molecule type" value="Genomic_DNA"/>
</dbReference>
<dbReference type="OrthoDB" id="165483at2"/>
<proteinExistence type="predicted"/>
<evidence type="ECO:0008006" key="3">
    <source>
        <dbReference type="Google" id="ProtNLM"/>
    </source>
</evidence>
<dbReference type="Proteomes" id="UP000050277">
    <property type="component" value="Unassembled WGS sequence"/>
</dbReference>
<dbReference type="STRING" id="70996.SE18_14395"/>
<name>A0A0P6XSS5_9CHLR</name>
<dbReference type="AlphaFoldDB" id="A0A0P6XSS5"/>
<sequence>MNEQEHWQGFITAFNEERFVDGVLQLEELWFADRSDLYRGLIRLSVALNQLRLGIVDSPRQLLASAHEMLAPFEINQYNLDIRGIREYSQACASLIPPDLRTGQGRIDWDLVPRIQL</sequence>
<comment type="caution">
    <text evidence="1">The sequence shown here is derived from an EMBL/GenBank/DDBJ whole genome shotgun (WGS) entry which is preliminary data.</text>
</comment>
<evidence type="ECO:0000313" key="1">
    <source>
        <dbReference type="EMBL" id="KPL86067.1"/>
    </source>
</evidence>
<organism evidence="1 2">
    <name type="scientific">Herpetosiphon geysericola</name>
    <dbReference type="NCBI Taxonomy" id="70996"/>
    <lineage>
        <taxon>Bacteria</taxon>
        <taxon>Bacillati</taxon>
        <taxon>Chloroflexota</taxon>
        <taxon>Chloroflexia</taxon>
        <taxon>Herpetosiphonales</taxon>
        <taxon>Herpetosiphonaceae</taxon>
        <taxon>Herpetosiphon</taxon>
    </lineage>
</organism>
<keyword evidence="2" id="KW-1185">Reference proteome</keyword>
<evidence type="ECO:0000313" key="2">
    <source>
        <dbReference type="Proteomes" id="UP000050277"/>
    </source>
</evidence>
<dbReference type="InterPro" id="IPR023203">
    <property type="entry name" value="TTHA0068_sf"/>
</dbReference>
<dbReference type="Gene3D" id="1.10.3450.10">
    <property type="entry name" value="TTHA0068-like"/>
    <property type="match status" value="1"/>
</dbReference>
<reference evidence="1 2" key="1">
    <citation type="submission" date="2015-07" db="EMBL/GenBank/DDBJ databases">
        <title>Whole genome sequence of Herpetosiphon geysericola DSM 7119.</title>
        <authorList>
            <person name="Hemp J."/>
            <person name="Ward L.M."/>
            <person name="Pace L.A."/>
            <person name="Fischer W.W."/>
        </authorList>
    </citation>
    <scope>NUCLEOTIDE SEQUENCE [LARGE SCALE GENOMIC DNA]</scope>
    <source>
        <strain evidence="1 2">DSM 7119</strain>
    </source>
</reference>